<reference evidence="1 2" key="1">
    <citation type="journal article" date="2022" name="Nat. Plants">
        <title>Genomes of leafy and leafless Platanthera orchids illuminate the evolution of mycoheterotrophy.</title>
        <authorList>
            <person name="Li M.H."/>
            <person name="Liu K.W."/>
            <person name="Li Z."/>
            <person name="Lu H.C."/>
            <person name="Ye Q.L."/>
            <person name="Zhang D."/>
            <person name="Wang J.Y."/>
            <person name="Li Y.F."/>
            <person name="Zhong Z.M."/>
            <person name="Liu X."/>
            <person name="Yu X."/>
            <person name="Liu D.K."/>
            <person name="Tu X.D."/>
            <person name="Liu B."/>
            <person name="Hao Y."/>
            <person name="Liao X.Y."/>
            <person name="Jiang Y.T."/>
            <person name="Sun W.H."/>
            <person name="Chen J."/>
            <person name="Chen Y.Q."/>
            <person name="Ai Y."/>
            <person name="Zhai J.W."/>
            <person name="Wu S.S."/>
            <person name="Zhou Z."/>
            <person name="Hsiao Y.Y."/>
            <person name="Wu W.L."/>
            <person name="Chen Y.Y."/>
            <person name="Lin Y.F."/>
            <person name="Hsu J.L."/>
            <person name="Li C.Y."/>
            <person name="Wang Z.W."/>
            <person name="Zhao X."/>
            <person name="Zhong W.Y."/>
            <person name="Ma X.K."/>
            <person name="Ma L."/>
            <person name="Huang J."/>
            <person name="Chen G.Z."/>
            <person name="Huang M.Z."/>
            <person name="Huang L."/>
            <person name="Peng D.H."/>
            <person name="Luo Y.B."/>
            <person name="Zou S.Q."/>
            <person name="Chen S.P."/>
            <person name="Lan S."/>
            <person name="Tsai W.C."/>
            <person name="Van de Peer Y."/>
            <person name="Liu Z.J."/>
        </authorList>
    </citation>
    <scope>NUCLEOTIDE SEQUENCE [LARGE SCALE GENOMIC DNA]</scope>
    <source>
        <strain evidence="1">Lor288</strain>
    </source>
</reference>
<dbReference type="EMBL" id="JBBWWR010000021">
    <property type="protein sequence ID" value="KAK8937685.1"/>
    <property type="molecule type" value="Genomic_DNA"/>
</dbReference>
<sequence>MLADMSDRSADIHNTGIKCYNNSKDLKNSPPNTAVLFPMLWIKEKALIIAPNCSSPATGIPKF</sequence>
<accession>A0ABR2LC60</accession>
<comment type="caution">
    <text evidence="1">The sequence shown here is derived from an EMBL/GenBank/DDBJ whole genome shotgun (WGS) entry which is preliminary data.</text>
</comment>
<evidence type="ECO:0000313" key="1">
    <source>
        <dbReference type="EMBL" id="KAK8937685.1"/>
    </source>
</evidence>
<organism evidence="1 2">
    <name type="scientific">Platanthera guangdongensis</name>
    <dbReference type="NCBI Taxonomy" id="2320717"/>
    <lineage>
        <taxon>Eukaryota</taxon>
        <taxon>Viridiplantae</taxon>
        <taxon>Streptophyta</taxon>
        <taxon>Embryophyta</taxon>
        <taxon>Tracheophyta</taxon>
        <taxon>Spermatophyta</taxon>
        <taxon>Magnoliopsida</taxon>
        <taxon>Liliopsida</taxon>
        <taxon>Asparagales</taxon>
        <taxon>Orchidaceae</taxon>
        <taxon>Orchidoideae</taxon>
        <taxon>Orchideae</taxon>
        <taxon>Orchidinae</taxon>
        <taxon>Platanthera</taxon>
    </lineage>
</organism>
<evidence type="ECO:0000313" key="2">
    <source>
        <dbReference type="Proteomes" id="UP001412067"/>
    </source>
</evidence>
<name>A0ABR2LC60_9ASPA</name>
<keyword evidence="2" id="KW-1185">Reference proteome</keyword>
<protein>
    <submittedName>
        <fullName evidence="1">Uncharacterized protein</fullName>
    </submittedName>
</protein>
<gene>
    <name evidence="1" type="ORF">KSP40_PGU005098</name>
</gene>
<proteinExistence type="predicted"/>
<dbReference type="Proteomes" id="UP001412067">
    <property type="component" value="Unassembled WGS sequence"/>
</dbReference>